<dbReference type="Pfam" id="PF03372">
    <property type="entry name" value="Exo_endo_phos"/>
    <property type="match status" value="1"/>
</dbReference>
<keyword evidence="3" id="KW-0540">Nuclease</keyword>
<dbReference type="InterPro" id="IPR036691">
    <property type="entry name" value="Endo/exonu/phosph_ase_sf"/>
</dbReference>
<keyword evidence="4" id="KW-1185">Reference proteome</keyword>
<accession>A0A1H2Z0M7</accession>
<evidence type="ECO:0000313" key="3">
    <source>
        <dbReference type="EMBL" id="SDX10992.1"/>
    </source>
</evidence>
<feature type="domain" description="Endonuclease/exonuclease/phosphatase" evidence="2">
    <location>
        <begin position="94"/>
        <end position="288"/>
    </location>
</feature>
<keyword evidence="3" id="KW-0378">Hydrolase</keyword>
<dbReference type="GO" id="GO:0004527">
    <property type="term" value="F:exonuclease activity"/>
    <property type="evidence" value="ECO:0007669"/>
    <property type="project" value="UniProtKB-KW"/>
</dbReference>
<keyword evidence="1" id="KW-0472">Membrane</keyword>
<gene>
    <name evidence="3" type="ORF">SAMN05421504_102338</name>
</gene>
<evidence type="ECO:0000259" key="2">
    <source>
        <dbReference type="Pfam" id="PF03372"/>
    </source>
</evidence>
<organism evidence="3 4">
    <name type="scientific">Amycolatopsis xylanica</name>
    <dbReference type="NCBI Taxonomy" id="589385"/>
    <lineage>
        <taxon>Bacteria</taxon>
        <taxon>Bacillati</taxon>
        <taxon>Actinomycetota</taxon>
        <taxon>Actinomycetes</taxon>
        <taxon>Pseudonocardiales</taxon>
        <taxon>Pseudonocardiaceae</taxon>
        <taxon>Amycolatopsis</taxon>
    </lineage>
</organism>
<keyword evidence="1" id="KW-1133">Transmembrane helix</keyword>
<keyword evidence="3" id="KW-0255">Endonuclease</keyword>
<dbReference type="InterPro" id="IPR005135">
    <property type="entry name" value="Endo/exonuclease/phosphatase"/>
</dbReference>
<dbReference type="OrthoDB" id="2340043at2"/>
<dbReference type="STRING" id="589385.SAMN05421504_102338"/>
<evidence type="ECO:0000256" key="1">
    <source>
        <dbReference type="SAM" id="Phobius"/>
    </source>
</evidence>
<dbReference type="Proteomes" id="UP000199515">
    <property type="component" value="Unassembled WGS sequence"/>
</dbReference>
<dbReference type="AlphaFoldDB" id="A0A1H2Z0M7"/>
<name>A0A1H2Z0M7_9PSEU</name>
<feature type="transmembrane region" description="Helical" evidence="1">
    <location>
        <begin position="29"/>
        <end position="52"/>
    </location>
</feature>
<keyword evidence="3" id="KW-0269">Exonuclease</keyword>
<sequence>MVVLWLALFPFAALTGLRLLGIDGPKPTIAAIALTPYATVCAALLAALCLVLRQWRVGAAAVVVALALTSMVLPRAFANEQPAVSGPTLRVMASNLLVGEADPAEVVRLVRAQHVDVLNLVELPTSAVARLDQAGLAEILPFRVVHPSRGAAGSGIFSRYPLTEIPLTRKQPMASLTVDDRVVEIVAAHPAAPMWEADVWATEFADLPPAGPGLRIIAGDLNATLDHFKLRNLLATGYHDAANEVGSGFDPTWPSASFPPLVTIDHVLADQRVAVRAYQVFDMPGSDHRAVYAELALP</sequence>
<keyword evidence="1" id="KW-0812">Transmembrane</keyword>
<feature type="transmembrane region" description="Helical" evidence="1">
    <location>
        <begin position="59"/>
        <end position="77"/>
    </location>
</feature>
<proteinExistence type="predicted"/>
<dbReference type="GO" id="GO:0004519">
    <property type="term" value="F:endonuclease activity"/>
    <property type="evidence" value="ECO:0007669"/>
    <property type="project" value="UniProtKB-KW"/>
</dbReference>
<reference evidence="3 4" key="1">
    <citation type="submission" date="2016-10" db="EMBL/GenBank/DDBJ databases">
        <authorList>
            <person name="de Groot N.N."/>
        </authorList>
    </citation>
    <scope>NUCLEOTIDE SEQUENCE [LARGE SCALE GENOMIC DNA]</scope>
    <source>
        <strain evidence="3 4">CPCC 202699</strain>
    </source>
</reference>
<dbReference type="EMBL" id="FNON01000002">
    <property type="protein sequence ID" value="SDX10992.1"/>
    <property type="molecule type" value="Genomic_DNA"/>
</dbReference>
<protein>
    <submittedName>
        <fullName evidence="3">Uncharacterized conserved protein YafD, endonuclease/exonuclease/phosphatase (EEP) superfamily</fullName>
    </submittedName>
</protein>
<evidence type="ECO:0000313" key="4">
    <source>
        <dbReference type="Proteomes" id="UP000199515"/>
    </source>
</evidence>
<dbReference type="Gene3D" id="3.60.10.10">
    <property type="entry name" value="Endonuclease/exonuclease/phosphatase"/>
    <property type="match status" value="1"/>
</dbReference>
<dbReference type="SUPFAM" id="SSF56219">
    <property type="entry name" value="DNase I-like"/>
    <property type="match status" value="1"/>
</dbReference>